<protein>
    <recommendedName>
        <fullName evidence="11">Riboflavin biosynthesis protein RibBA</fullName>
    </recommendedName>
    <domain>
        <recommendedName>
            <fullName evidence="11">3,4-dihydroxy-2-butanone 4-phosphate synthase</fullName>
            <shortName evidence="11">DHBP synthase</shortName>
            <ecNumber evidence="11">4.1.99.12</ecNumber>
        </recommendedName>
    </domain>
    <domain>
        <recommendedName>
            <fullName evidence="11">GTP cyclohydrolase-2</fullName>
            <ecNumber evidence="11">3.5.4.25</ecNumber>
        </recommendedName>
        <alternativeName>
            <fullName evidence="11">GTP cyclohydrolase II</fullName>
        </alternativeName>
    </domain>
</protein>
<feature type="binding site" evidence="11">
    <location>
        <position position="257"/>
    </location>
    <ligand>
        <name>Zn(2+)</name>
        <dbReference type="ChEBI" id="CHEBI:29105"/>
        <note>catalytic</note>
    </ligand>
</feature>
<dbReference type="Proteomes" id="UP000726170">
    <property type="component" value="Unassembled WGS sequence"/>
</dbReference>
<evidence type="ECO:0000256" key="4">
    <source>
        <dbReference type="ARBA" id="ARBA00022723"/>
    </source>
</evidence>
<reference evidence="13 14" key="1">
    <citation type="submission" date="2021-06" db="EMBL/GenBank/DDBJ databases">
        <authorList>
            <person name="Sun Q."/>
            <person name="Li D."/>
        </authorList>
    </citation>
    <scope>NUCLEOTIDE SEQUENCE [LARGE SCALE GENOMIC DNA]</scope>
    <source>
        <strain evidence="13 14">MSJ-11</strain>
    </source>
</reference>
<keyword evidence="3 11" id="KW-0686">Riboflavin biosynthesis</keyword>
<feature type="binding site" evidence="11">
    <location>
        <position position="33"/>
    </location>
    <ligand>
        <name>D-ribulose 5-phosphate</name>
        <dbReference type="ChEBI" id="CHEBI:58121"/>
    </ligand>
</feature>
<evidence type="ECO:0000259" key="12">
    <source>
        <dbReference type="Pfam" id="PF00925"/>
    </source>
</evidence>
<feature type="binding site" evidence="11">
    <location>
        <position position="317"/>
    </location>
    <ligand>
        <name>GTP</name>
        <dbReference type="ChEBI" id="CHEBI:37565"/>
    </ligand>
</feature>
<evidence type="ECO:0000256" key="6">
    <source>
        <dbReference type="ARBA" id="ARBA00022842"/>
    </source>
</evidence>
<comment type="cofactor">
    <cofactor evidence="11">
        <name>Mg(2+)</name>
        <dbReference type="ChEBI" id="CHEBI:18420"/>
    </cofactor>
    <cofactor evidence="11">
        <name>Mn(2+)</name>
        <dbReference type="ChEBI" id="CHEBI:29035"/>
    </cofactor>
    <text evidence="11">Binds 2 divalent metal cations per subunit. Magnesium or manganese.</text>
</comment>
<comment type="similarity">
    <text evidence="11">In the N-terminal section; belongs to the DHBP synthase family.</text>
</comment>
<feature type="binding site" evidence="11">
    <location>
        <begin position="252"/>
        <end position="256"/>
    </location>
    <ligand>
        <name>GTP</name>
        <dbReference type="ChEBI" id="CHEBI:37565"/>
    </ligand>
</feature>
<comment type="function">
    <text evidence="11">Catalyzes the conversion of D-ribulose 5-phosphate to formate and 3,4-dihydroxy-2-butanone 4-phosphate.</text>
</comment>
<feature type="binding site" evidence="11">
    <location>
        <begin position="28"/>
        <end position="29"/>
    </location>
    <ligand>
        <name>D-ribulose 5-phosphate</name>
        <dbReference type="ChEBI" id="CHEBI:58121"/>
    </ligand>
</feature>
<accession>A0ABS6EGN4</accession>
<evidence type="ECO:0000313" key="13">
    <source>
        <dbReference type="EMBL" id="MBU5483640.1"/>
    </source>
</evidence>
<dbReference type="HAMAP" id="MF_01283">
    <property type="entry name" value="RibBA"/>
    <property type="match status" value="1"/>
</dbReference>
<keyword evidence="11" id="KW-0547">Nucleotide-binding</keyword>
<evidence type="ECO:0000256" key="5">
    <source>
        <dbReference type="ARBA" id="ARBA00022833"/>
    </source>
</evidence>
<organism evidence="13 14">
    <name type="scientific">Clostridium mobile</name>
    <dbReference type="NCBI Taxonomy" id="2841512"/>
    <lineage>
        <taxon>Bacteria</taxon>
        <taxon>Bacillati</taxon>
        <taxon>Bacillota</taxon>
        <taxon>Clostridia</taxon>
        <taxon>Eubacteriales</taxon>
        <taxon>Clostridiaceae</taxon>
        <taxon>Clostridium</taxon>
    </lineage>
</organism>
<dbReference type="NCBIfam" id="TIGR00505">
    <property type="entry name" value="ribA"/>
    <property type="match status" value="1"/>
</dbReference>
<evidence type="ECO:0000256" key="9">
    <source>
        <dbReference type="ARBA" id="ARBA00023268"/>
    </source>
</evidence>
<evidence type="ECO:0000256" key="11">
    <source>
        <dbReference type="HAMAP-Rule" id="MF_01283"/>
    </source>
</evidence>
<dbReference type="NCBIfam" id="TIGR00506">
    <property type="entry name" value="ribB"/>
    <property type="match status" value="1"/>
</dbReference>
<dbReference type="HAMAP" id="MF_00179">
    <property type="entry name" value="RibA"/>
    <property type="match status" value="1"/>
</dbReference>
<dbReference type="InterPro" id="IPR016299">
    <property type="entry name" value="Riboflavin_synth_RibBA"/>
</dbReference>
<feature type="binding site" evidence="11">
    <location>
        <position position="164"/>
    </location>
    <ligand>
        <name>D-ribulose 5-phosphate</name>
        <dbReference type="ChEBI" id="CHEBI:58121"/>
    </ligand>
</feature>
<comment type="cofactor">
    <cofactor evidence="11">
        <name>Zn(2+)</name>
        <dbReference type="ChEBI" id="CHEBI:29105"/>
    </cofactor>
    <text evidence="11">Binds 1 zinc ion per subunit.</text>
</comment>
<proteinExistence type="inferred from homology"/>
<feature type="binding site" evidence="11">
    <location>
        <position position="29"/>
    </location>
    <ligand>
        <name>Mg(2+)</name>
        <dbReference type="ChEBI" id="CHEBI:18420"/>
        <label>2</label>
    </ligand>
</feature>
<dbReference type="PIRSF" id="PIRSF001259">
    <property type="entry name" value="RibA"/>
    <property type="match status" value="1"/>
</dbReference>
<evidence type="ECO:0000256" key="3">
    <source>
        <dbReference type="ARBA" id="ARBA00022619"/>
    </source>
</evidence>
<dbReference type="EC" id="3.5.4.25" evidence="11"/>
<keyword evidence="9 11" id="KW-0511">Multifunctional enzyme</keyword>
<evidence type="ECO:0000256" key="8">
    <source>
        <dbReference type="ARBA" id="ARBA00023239"/>
    </source>
</evidence>
<keyword evidence="5 11" id="KW-0862">Zinc</keyword>
<feature type="region of interest" description="DHBP synthase" evidence="11">
    <location>
        <begin position="1"/>
        <end position="201"/>
    </location>
</feature>
<feature type="region of interest" description="GTP cyclohydrolase II" evidence="11">
    <location>
        <begin position="202"/>
        <end position="401"/>
    </location>
</feature>
<dbReference type="HAMAP" id="MF_00180">
    <property type="entry name" value="RibB"/>
    <property type="match status" value="1"/>
</dbReference>
<comment type="similarity">
    <text evidence="11">In the C-terminal section; belongs to the GTP cyclohydrolase II family.</text>
</comment>
<comment type="catalytic activity">
    <reaction evidence="1 11">
        <text>D-ribulose 5-phosphate = (2S)-2-hydroxy-3-oxobutyl phosphate + formate + H(+)</text>
        <dbReference type="Rhea" id="RHEA:18457"/>
        <dbReference type="ChEBI" id="CHEBI:15378"/>
        <dbReference type="ChEBI" id="CHEBI:15740"/>
        <dbReference type="ChEBI" id="CHEBI:58121"/>
        <dbReference type="ChEBI" id="CHEBI:58830"/>
        <dbReference type="EC" id="4.1.99.12"/>
    </reaction>
</comment>
<feature type="active site" description="Nucleophile; for GTP cyclohydrolase activity" evidence="11">
    <location>
        <position position="331"/>
    </location>
</feature>
<dbReference type="PANTHER" id="PTHR21327:SF18">
    <property type="entry name" value="3,4-DIHYDROXY-2-BUTANONE 4-PHOSPHATE SYNTHASE"/>
    <property type="match status" value="1"/>
</dbReference>
<feature type="binding site" evidence="11">
    <location>
        <position position="29"/>
    </location>
    <ligand>
        <name>Mg(2+)</name>
        <dbReference type="ChEBI" id="CHEBI:18420"/>
        <label>1</label>
    </ligand>
</feature>
<dbReference type="EC" id="4.1.99.12" evidence="11"/>
<name>A0ABS6EGN4_9CLOT</name>
<comment type="pathway">
    <text evidence="11">Cofactor biosynthesis; riboflavin biosynthesis; 2-hydroxy-3-oxobutyl phosphate from D-ribulose 5-phosphate: step 1/1.</text>
</comment>
<dbReference type="GO" id="GO:0003935">
    <property type="term" value="F:GTP cyclohydrolase II activity"/>
    <property type="evidence" value="ECO:0007669"/>
    <property type="project" value="UniProtKB-EC"/>
</dbReference>
<keyword evidence="4 11" id="KW-0479">Metal-binding</keyword>
<dbReference type="Pfam" id="PF00926">
    <property type="entry name" value="DHBP_synthase"/>
    <property type="match status" value="1"/>
</dbReference>
<feature type="binding site" evidence="11">
    <location>
        <position position="352"/>
    </location>
    <ligand>
        <name>GTP</name>
        <dbReference type="ChEBI" id="CHEBI:37565"/>
    </ligand>
</feature>
<dbReference type="InterPro" id="IPR000422">
    <property type="entry name" value="DHBP_synthase_RibB"/>
</dbReference>
<keyword evidence="14" id="KW-1185">Reference proteome</keyword>
<feature type="active site" description="Proton acceptor; for GTP cyclohydrolase activity" evidence="11">
    <location>
        <position position="329"/>
    </location>
</feature>
<keyword evidence="7 11" id="KW-0464">Manganese</keyword>
<keyword evidence="11 13" id="KW-0378">Hydrolase</keyword>
<keyword evidence="6 11" id="KW-0460">Magnesium</keyword>
<dbReference type="RefSeq" id="WP_216438000.1">
    <property type="nucleotide sequence ID" value="NZ_JAHLQF010000001.1"/>
</dbReference>
<comment type="pathway">
    <text evidence="2 11">Cofactor biosynthesis; riboflavin biosynthesis; 5-amino-6-(D-ribitylamino)uracil from GTP: step 1/4.</text>
</comment>
<evidence type="ECO:0000256" key="7">
    <source>
        <dbReference type="ARBA" id="ARBA00023211"/>
    </source>
</evidence>
<dbReference type="Pfam" id="PF00925">
    <property type="entry name" value="GTP_cyclohydro2"/>
    <property type="match status" value="1"/>
</dbReference>
<feature type="binding site" evidence="11">
    <location>
        <position position="270"/>
    </location>
    <ligand>
        <name>Zn(2+)</name>
        <dbReference type="ChEBI" id="CHEBI:29105"/>
        <note>catalytic</note>
    </ligand>
</feature>
<feature type="site" description="Essential for DHBP synthase activity" evidence="11">
    <location>
        <position position="164"/>
    </location>
</feature>
<dbReference type="NCBIfam" id="NF001591">
    <property type="entry name" value="PRK00393.1"/>
    <property type="match status" value="1"/>
</dbReference>
<feature type="site" description="Essential for DHBP synthase activity" evidence="11">
    <location>
        <position position="126"/>
    </location>
</feature>
<feature type="binding site" evidence="11">
    <location>
        <position position="268"/>
    </location>
    <ligand>
        <name>Zn(2+)</name>
        <dbReference type="ChEBI" id="CHEBI:29105"/>
        <note>catalytic</note>
    </ligand>
</feature>
<dbReference type="InterPro" id="IPR000926">
    <property type="entry name" value="RibA"/>
</dbReference>
<sequence>MIKFNTIEEAIEDIKEGKMIVVVDDEDRENEGDLIMAAEKVTAEAINFMAKYGRGLICMPIDGERLKELNIGQMVEVNTDNKGTAFTVSIDHKETTTGISAFERALTIKKVLEGESKSEDFRRPGHIFPLEGKEGGVLKRAGHTEASLDLSRLAGLYPAAVICEIMNEDGTMARVPELMEYVKKHNLKIITIADLIAYRRKNESLIERVVETKMPTKYGEFKIYGYVNKLNGEHHVALIKGDINDGEPVLVRMHSECLTGDALGSIRCDCGDQYAAAMRAISKEKRGILVYMRQEGRGIGLINKLKAYNLQDKGMDTVEANIALGFPEDLRDYGIGAQILENLGVKEVKLMTNNPKKISGLSGYGIEIVKRVPIEIHDHEESEFYLKTKKEKMGHLLNFDK</sequence>
<dbReference type="GO" id="GO:0008686">
    <property type="term" value="F:3,4-dihydroxy-2-butanone-4-phosphate synthase activity"/>
    <property type="evidence" value="ECO:0007669"/>
    <property type="project" value="UniProtKB-EC"/>
</dbReference>
<evidence type="ECO:0000313" key="14">
    <source>
        <dbReference type="Proteomes" id="UP000726170"/>
    </source>
</evidence>
<dbReference type="EMBL" id="JAHLQF010000001">
    <property type="protein sequence ID" value="MBU5483640.1"/>
    <property type="molecule type" value="Genomic_DNA"/>
</dbReference>
<dbReference type="NCBIfam" id="NF006803">
    <property type="entry name" value="PRK09311.1"/>
    <property type="match status" value="1"/>
</dbReference>
<dbReference type="PANTHER" id="PTHR21327">
    <property type="entry name" value="GTP CYCLOHYDROLASE II-RELATED"/>
    <property type="match status" value="1"/>
</dbReference>
<feature type="binding site" evidence="11">
    <location>
        <position position="357"/>
    </location>
    <ligand>
        <name>GTP</name>
        <dbReference type="ChEBI" id="CHEBI:37565"/>
    </ligand>
</feature>
<comment type="catalytic activity">
    <reaction evidence="10 11">
        <text>GTP + 4 H2O = 2,5-diamino-6-hydroxy-4-(5-phosphoribosylamino)-pyrimidine + formate + 2 phosphate + 3 H(+)</text>
        <dbReference type="Rhea" id="RHEA:23704"/>
        <dbReference type="ChEBI" id="CHEBI:15377"/>
        <dbReference type="ChEBI" id="CHEBI:15378"/>
        <dbReference type="ChEBI" id="CHEBI:15740"/>
        <dbReference type="ChEBI" id="CHEBI:37565"/>
        <dbReference type="ChEBI" id="CHEBI:43474"/>
        <dbReference type="ChEBI" id="CHEBI:58614"/>
        <dbReference type="EC" id="3.5.4.25"/>
    </reaction>
</comment>
<evidence type="ECO:0000256" key="1">
    <source>
        <dbReference type="ARBA" id="ARBA00000141"/>
    </source>
</evidence>
<gene>
    <name evidence="11" type="primary">ribBA</name>
    <name evidence="13" type="ORF">KQI86_04810</name>
</gene>
<feature type="binding site" evidence="11">
    <location>
        <begin position="140"/>
        <end position="144"/>
    </location>
    <ligand>
        <name>D-ribulose 5-phosphate</name>
        <dbReference type="ChEBI" id="CHEBI:58121"/>
    </ligand>
</feature>
<feature type="binding site" evidence="11">
    <location>
        <begin position="295"/>
        <end position="297"/>
    </location>
    <ligand>
        <name>GTP</name>
        <dbReference type="ChEBI" id="CHEBI:37565"/>
    </ligand>
</feature>
<dbReference type="CDD" id="cd00641">
    <property type="entry name" value="GTP_cyclohydro2"/>
    <property type="match status" value="1"/>
</dbReference>
<comment type="caution">
    <text evidence="13">The sequence shown here is derived from an EMBL/GenBank/DDBJ whole genome shotgun (WGS) entry which is preliminary data.</text>
</comment>
<evidence type="ECO:0000256" key="2">
    <source>
        <dbReference type="ARBA" id="ARBA00004853"/>
    </source>
</evidence>
<evidence type="ECO:0000256" key="10">
    <source>
        <dbReference type="ARBA" id="ARBA00049295"/>
    </source>
</evidence>
<keyword evidence="8 11" id="KW-0456">Lyase</keyword>
<feature type="binding site" evidence="11">
    <location>
        <position position="273"/>
    </location>
    <ligand>
        <name>GTP</name>
        <dbReference type="ChEBI" id="CHEBI:37565"/>
    </ligand>
</feature>
<keyword evidence="11" id="KW-0342">GTP-binding</keyword>
<feature type="binding site" evidence="11">
    <location>
        <position position="143"/>
    </location>
    <ligand>
        <name>Mg(2+)</name>
        <dbReference type="ChEBI" id="CHEBI:18420"/>
        <label>2</label>
    </ligand>
</feature>
<feature type="domain" description="GTP cyclohydrolase II" evidence="12">
    <location>
        <begin position="207"/>
        <end position="373"/>
    </location>
</feature>
<dbReference type="InterPro" id="IPR032677">
    <property type="entry name" value="GTP_cyclohydro_II"/>
</dbReference>
<comment type="function">
    <text evidence="11">Catalyzes the conversion of GTP to 2,5-diamino-6-ribosylamino-4(3H)-pyrimidinone 5'-phosphate (DARP), formate and pyrophosphate.</text>
</comment>